<feature type="domain" description="HTH merR-type" evidence="1">
    <location>
        <begin position="9"/>
        <end position="71"/>
    </location>
</feature>
<dbReference type="Pfam" id="PF13411">
    <property type="entry name" value="MerR_1"/>
    <property type="match status" value="1"/>
</dbReference>
<evidence type="ECO:0000313" key="3">
    <source>
        <dbReference type="Proteomes" id="UP000711047"/>
    </source>
</evidence>
<evidence type="ECO:0000259" key="1">
    <source>
        <dbReference type="Pfam" id="PF13411"/>
    </source>
</evidence>
<dbReference type="Gene3D" id="1.10.1660.10">
    <property type="match status" value="1"/>
</dbReference>
<organism evidence="2 3">
    <name type="scientific">Paenibacillus tritici</name>
    <dbReference type="NCBI Taxonomy" id="1873425"/>
    <lineage>
        <taxon>Bacteria</taxon>
        <taxon>Bacillati</taxon>
        <taxon>Bacillota</taxon>
        <taxon>Bacilli</taxon>
        <taxon>Bacillales</taxon>
        <taxon>Paenibacillaceae</taxon>
        <taxon>Paenibacillus</taxon>
    </lineage>
</organism>
<evidence type="ECO:0000313" key="2">
    <source>
        <dbReference type="EMBL" id="NQX49281.1"/>
    </source>
</evidence>
<reference evidence="2 3" key="1">
    <citation type="submission" date="2020-05" db="EMBL/GenBank/DDBJ databases">
        <title>Paenibacillus glebae, sp. nov., Paenibacillus humi sp. nov., Paenibacillus pedi sp. nov., Paenibacillus terrestris sp. nov. and Paenibacillus terricola sp. nov., isolated from a forest top soil sample.</title>
        <authorList>
            <person name="Qi S."/>
            <person name="Carlier A."/>
            <person name="Cnockaert M."/>
            <person name="Vandamme P."/>
        </authorList>
    </citation>
    <scope>NUCLEOTIDE SEQUENCE [LARGE SCALE GENOMIC DNA]</scope>
    <source>
        <strain evidence="2 3">LMG 29502</strain>
    </source>
</reference>
<accession>A0ABX2E0F0</accession>
<proteinExistence type="predicted"/>
<dbReference type="Proteomes" id="UP000711047">
    <property type="component" value="Unassembled WGS sequence"/>
</dbReference>
<keyword evidence="3" id="KW-1185">Reference proteome</keyword>
<dbReference type="EMBL" id="JABMKX010000023">
    <property type="protein sequence ID" value="NQX49281.1"/>
    <property type="molecule type" value="Genomic_DNA"/>
</dbReference>
<sequence>MSRAYSQLELIQMLRLPPTTVKRWLTYYSLFMPIVKKGDSVMYKYEALNLLKRIETLRKERYHLGTIVRILIEEGFPLYHENDSEAGRLYPNPGGSGESSGNPASVISLRNEGFKRDLASSLEKLSLQIKELAELLEKYEE</sequence>
<gene>
    <name evidence="2" type="ORF">HQN87_28580</name>
</gene>
<protein>
    <submittedName>
        <fullName evidence="2">MerR family transcriptional regulator</fullName>
    </submittedName>
</protein>
<name>A0ABX2E0F0_9BACL</name>
<dbReference type="RefSeq" id="WP_173140219.1">
    <property type="nucleotide sequence ID" value="NZ_CP073365.1"/>
</dbReference>
<comment type="caution">
    <text evidence="2">The sequence shown here is derived from an EMBL/GenBank/DDBJ whole genome shotgun (WGS) entry which is preliminary data.</text>
</comment>
<dbReference type="InterPro" id="IPR000551">
    <property type="entry name" value="MerR-type_HTH_dom"/>
</dbReference>